<dbReference type="NCBIfam" id="TIGR04335">
    <property type="entry name" value="AmmeMemoSam_A"/>
    <property type="match status" value="1"/>
</dbReference>
<keyword evidence="3" id="KW-1185">Reference proteome</keyword>
<dbReference type="PANTHER" id="PTHR13016:SF0">
    <property type="entry name" value="AMME SYNDROME CANDIDATE GENE 1 PROTEIN"/>
    <property type="match status" value="1"/>
</dbReference>
<protein>
    <submittedName>
        <fullName evidence="2">AmmeMemoRadiSam system protein A</fullName>
    </submittedName>
</protein>
<evidence type="ECO:0000313" key="2">
    <source>
        <dbReference type="EMBL" id="MBC2398105.1"/>
    </source>
</evidence>
<feature type="domain" description="AMMECR1" evidence="1">
    <location>
        <begin position="299"/>
        <end position="468"/>
    </location>
</feature>
<dbReference type="SUPFAM" id="SSF143447">
    <property type="entry name" value="AMMECR1-like"/>
    <property type="match status" value="1"/>
</dbReference>
<comment type="caution">
    <text evidence="2">The sequence shown here is derived from an EMBL/GenBank/DDBJ whole genome shotgun (WGS) entry which is preliminary data.</text>
</comment>
<dbReference type="InterPro" id="IPR027485">
    <property type="entry name" value="AMMECR1_N"/>
</dbReference>
<dbReference type="PROSITE" id="PS51112">
    <property type="entry name" value="AMMECR1"/>
    <property type="match status" value="1"/>
</dbReference>
<dbReference type="Gene3D" id="3.40.830.10">
    <property type="entry name" value="LigB-like"/>
    <property type="match status" value="1"/>
</dbReference>
<proteinExistence type="predicted"/>
<dbReference type="GO" id="GO:0016702">
    <property type="term" value="F:oxidoreductase activity, acting on single donors with incorporation of molecular oxygen, incorporation of two atoms of oxygen"/>
    <property type="evidence" value="ECO:0007669"/>
    <property type="project" value="UniProtKB-ARBA"/>
</dbReference>
<dbReference type="InterPro" id="IPR027623">
    <property type="entry name" value="AmmeMemoSam_A"/>
</dbReference>
<dbReference type="RefSeq" id="WP_035144101.1">
    <property type="nucleotide sequence ID" value="NZ_JAAZWO010000010.1"/>
</dbReference>
<dbReference type="GO" id="GO:0008198">
    <property type="term" value="F:ferrous iron binding"/>
    <property type="evidence" value="ECO:0007669"/>
    <property type="project" value="InterPro"/>
</dbReference>
<dbReference type="InterPro" id="IPR023473">
    <property type="entry name" value="AMMECR1"/>
</dbReference>
<dbReference type="Proteomes" id="UP000563151">
    <property type="component" value="Unassembled WGS sequence"/>
</dbReference>
<reference evidence="2 3" key="1">
    <citation type="submission" date="2020-04" db="EMBL/GenBank/DDBJ databases">
        <title>Genomic insights into acetone-butanol-ethanol (ABE) fermentation by sequencing solventogenic clostridia strains.</title>
        <authorList>
            <person name="Brown S."/>
        </authorList>
    </citation>
    <scope>NUCLEOTIDE SEQUENCE [LARGE SCALE GENOMIC DNA]</scope>
    <source>
        <strain evidence="2 3">DJ011</strain>
    </source>
</reference>
<evidence type="ECO:0000259" key="1">
    <source>
        <dbReference type="PROSITE" id="PS51112"/>
    </source>
</evidence>
<organism evidence="2 3">
    <name type="scientific">Clostridium tetanomorphum</name>
    <dbReference type="NCBI Taxonomy" id="1553"/>
    <lineage>
        <taxon>Bacteria</taxon>
        <taxon>Bacillati</taxon>
        <taxon>Bacillota</taxon>
        <taxon>Clostridia</taxon>
        <taxon>Eubacteriales</taxon>
        <taxon>Clostridiaceae</taxon>
        <taxon>Clostridium</taxon>
    </lineage>
</organism>
<dbReference type="EMBL" id="JAAZWO010000010">
    <property type="protein sequence ID" value="MBC2398105.1"/>
    <property type="molecule type" value="Genomic_DNA"/>
</dbReference>
<gene>
    <name evidence="2" type="primary">amrA</name>
    <name evidence="2" type="ORF">HGG79_10005</name>
</gene>
<dbReference type="AlphaFoldDB" id="A0A923ECQ8"/>
<dbReference type="InterPro" id="IPR036071">
    <property type="entry name" value="AMMECR1_dom_sf"/>
</dbReference>
<dbReference type="PANTHER" id="PTHR13016">
    <property type="entry name" value="AMMECR1 HOMOLOG"/>
    <property type="match status" value="1"/>
</dbReference>
<dbReference type="Gene3D" id="3.30.700.20">
    <property type="entry name" value="Hypothetical protein ph0010, domain 1"/>
    <property type="match status" value="1"/>
</dbReference>
<dbReference type="InterPro" id="IPR002733">
    <property type="entry name" value="AMMECR1_domain"/>
</dbReference>
<dbReference type="Pfam" id="PF02900">
    <property type="entry name" value="LigB"/>
    <property type="match status" value="1"/>
</dbReference>
<dbReference type="Pfam" id="PF01871">
    <property type="entry name" value="AMMECR1"/>
    <property type="match status" value="1"/>
</dbReference>
<accession>A0A923ECQ8</accession>
<dbReference type="CDD" id="cd07951">
    <property type="entry name" value="ED_3B_N_AMMECR1"/>
    <property type="match status" value="1"/>
</dbReference>
<evidence type="ECO:0000313" key="3">
    <source>
        <dbReference type="Proteomes" id="UP000563151"/>
    </source>
</evidence>
<dbReference type="SUPFAM" id="SSF53213">
    <property type="entry name" value="LigB-like"/>
    <property type="match status" value="1"/>
</dbReference>
<dbReference type="InterPro" id="IPR004183">
    <property type="entry name" value="Xdiol_dOase_suB"/>
</dbReference>
<name>A0A923ECQ8_CLOTT</name>
<sequence length="468" mass="53162">MGRILGYYIMPHPPIIIPEIGKGEEQKAKKTIDACCKVSEEIEKLKPDTIIIITPHGPIFEDAIAIKNENEFIGSLENFGVNEVKIRLKGNESLTEDIFIKAQAEDINTILIDKKREELYDIEEGLDHGAIVPLYFINKNYIQYKLVHITYGLLYDTELYRFGKIIKEVVEKSNFNVVVIASGDLSHKLSHEGPYGYMKEGKVFDEKILTLLERGQVEEIFGLDKGLTEAAGECGLRSFYILLGTIDGKKFLGNTLSYEGPFGIGYGVMKFNVDEESIKENVIDKIEKRKKDKIKRIREEESIYVKLARESLEGFINTGEYIEVPSYIDEKMLREKRGVFVSLKKDGVLRGCIGTIAPTTDNIAKEIIRNAVEAGSMDPRFIPVRREELECLTYSVDEIMPGEKCEKQDLNPKKYGVIVRNGFKTGLLLPDLDGVDTIEEQLDISLRKAGIGHNEKYTIERFQVIRHH</sequence>